<accession>A0ABQ3K5Z4</accession>
<evidence type="ECO:0000313" key="3">
    <source>
        <dbReference type="Proteomes" id="UP000632154"/>
    </source>
</evidence>
<keyword evidence="1" id="KW-0812">Transmembrane</keyword>
<proteinExistence type="predicted"/>
<organism evidence="2 3">
    <name type="scientific">Deinococcus piscis</name>
    <dbReference type="NCBI Taxonomy" id="394230"/>
    <lineage>
        <taxon>Bacteria</taxon>
        <taxon>Thermotogati</taxon>
        <taxon>Deinococcota</taxon>
        <taxon>Deinococci</taxon>
        <taxon>Deinococcales</taxon>
        <taxon>Deinococcaceae</taxon>
        <taxon>Deinococcus</taxon>
    </lineage>
</organism>
<feature type="transmembrane region" description="Helical" evidence="1">
    <location>
        <begin position="132"/>
        <end position="157"/>
    </location>
</feature>
<evidence type="ECO:0000313" key="2">
    <source>
        <dbReference type="EMBL" id="GHG03458.1"/>
    </source>
</evidence>
<dbReference type="EMBL" id="BNAL01000017">
    <property type="protein sequence ID" value="GHG03458.1"/>
    <property type="molecule type" value="Genomic_DNA"/>
</dbReference>
<keyword evidence="1" id="KW-1133">Transmembrane helix</keyword>
<evidence type="ECO:0008006" key="4">
    <source>
        <dbReference type="Google" id="ProtNLM"/>
    </source>
</evidence>
<reference evidence="3" key="1">
    <citation type="journal article" date="2019" name="Int. J. Syst. Evol. Microbiol.">
        <title>The Global Catalogue of Microorganisms (GCM) 10K type strain sequencing project: providing services to taxonomists for standard genome sequencing and annotation.</title>
        <authorList>
            <consortium name="The Broad Institute Genomics Platform"/>
            <consortium name="The Broad Institute Genome Sequencing Center for Infectious Disease"/>
            <person name="Wu L."/>
            <person name="Ma J."/>
        </authorList>
    </citation>
    <scope>NUCLEOTIDE SEQUENCE [LARGE SCALE GENOMIC DNA]</scope>
    <source>
        <strain evidence="3">CGMCC 1.18439</strain>
    </source>
</reference>
<protein>
    <recommendedName>
        <fullName evidence="4">DUF3592 domain-containing protein</fullName>
    </recommendedName>
</protein>
<gene>
    <name evidence="2" type="ORF">GCM10017783_14830</name>
</gene>
<name>A0ABQ3K5Z4_9DEIO</name>
<dbReference type="Proteomes" id="UP000632154">
    <property type="component" value="Unassembled WGS sequence"/>
</dbReference>
<evidence type="ECO:0000256" key="1">
    <source>
        <dbReference type="SAM" id="Phobius"/>
    </source>
</evidence>
<feature type="transmembrane region" description="Helical" evidence="1">
    <location>
        <begin position="12"/>
        <end position="37"/>
    </location>
</feature>
<dbReference type="RefSeq" id="WP_189643052.1">
    <property type="nucleotide sequence ID" value="NZ_BNAL01000017.1"/>
</dbReference>
<keyword evidence="3" id="KW-1185">Reference proteome</keyword>
<comment type="caution">
    <text evidence="2">The sequence shown here is derived from an EMBL/GenBank/DDBJ whole genome shotgun (WGS) entry which is preliminary data.</text>
</comment>
<sequence length="195" mass="21379">MDSVSAHPIVPFPLAALLLPVTILIVIGSGALAFLVVQQRIIALGGAVQWRESWGYVEAIENCQEAHNRSTPQSLVKINYSYDLNGQMHKGEQKIPLTEFTKRVPKGLHAGQRVPVYIFQNMSSLLPVEGDMWVQIVAGVASLLAGVFAANFSMLIIIASMSFWQPGIFEAMVAVPVYILESLMGNKPSWPPYSQ</sequence>
<keyword evidence="1" id="KW-0472">Membrane</keyword>